<comment type="pathway">
    <text evidence="1">Amino-acid biosynthesis; L-cysteine biosynthesis; L-cysteine from L-serine: step 1/2.</text>
</comment>
<evidence type="ECO:0000256" key="4">
    <source>
        <dbReference type="ARBA" id="ARBA00023315"/>
    </source>
</evidence>
<dbReference type="EMBL" id="AWEZ01000020">
    <property type="protein sequence ID" value="ERL09810.1"/>
    <property type="molecule type" value="Genomic_DNA"/>
</dbReference>
<dbReference type="STRING" id="1125712.HMPREF1316_1554"/>
<proteinExistence type="predicted"/>
<dbReference type="Gene3D" id="1.10.3130.10">
    <property type="entry name" value="serine acetyltransferase, domain 1"/>
    <property type="match status" value="1"/>
</dbReference>
<dbReference type="SUPFAM" id="SSF51161">
    <property type="entry name" value="Trimeric LpxA-like enzymes"/>
    <property type="match status" value="1"/>
</dbReference>
<name>U2TTZ4_9ACTN</name>
<comment type="caution">
    <text evidence="5">The sequence shown here is derived from an EMBL/GenBank/DDBJ whole genome shotgun (WGS) entry which is preliminary data.</text>
</comment>
<accession>U2TTZ4</accession>
<dbReference type="RefSeq" id="WP_021725438.1">
    <property type="nucleotide sequence ID" value="NZ_AWEZ01000020.1"/>
</dbReference>
<keyword evidence="6" id="KW-1185">Reference proteome</keyword>
<organism evidence="5 6">
    <name type="scientific">Olsenella profusa F0195</name>
    <dbReference type="NCBI Taxonomy" id="1125712"/>
    <lineage>
        <taxon>Bacteria</taxon>
        <taxon>Bacillati</taxon>
        <taxon>Actinomycetota</taxon>
        <taxon>Coriobacteriia</taxon>
        <taxon>Coriobacteriales</taxon>
        <taxon>Atopobiaceae</taxon>
        <taxon>Olsenella</taxon>
    </lineage>
</organism>
<sequence>MQGASLSRNVAAFRTRYNDENELFGPRHRCFPRRDTCVALLKDIRSLMFPGYFDDASAAGESSDLLMGEKLLHIERVLQDQVSNALLFGDASLDADVVSERASEKVSSFMDALPGVHSLLLKDIEALFDGDPAAESYAEVLVSYPGLFAIFVYRMAHVLYELEVPLIPRLMTEYAHGKTGIDINPGAQIGEYFFIDHGTGVVIGETTVIGDHVKLYQGVTLGALSLRKGQELSGTKRHPTLGDNVTVYSNASILGGETVIGSGAVISGSAFVVESVPENARVKLKDQEITIRKPDEPEAPWFYVI</sequence>
<dbReference type="AlphaFoldDB" id="U2TTZ4"/>
<dbReference type="Proteomes" id="UP000016638">
    <property type="component" value="Unassembled WGS sequence"/>
</dbReference>
<keyword evidence="4" id="KW-0012">Acyltransferase</keyword>
<evidence type="ECO:0000256" key="1">
    <source>
        <dbReference type="ARBA" id="ARBA00004876"/>
    </source>
</evidence>
<dbReference type="eggNOG" id="COG1045">
    <property type="taxonomic scope" value="Bacteria"/>
</dbReference>
<dbReference type="PANTHER" id="PTHR42811">
    <property type="entry name" value="SERINE ACETYLTRANSFERASE"/>
    <property type="match status" value="1"/>
</dbReference>
<dbReference type="GO" id="GO:0016746">
    <property type="term" value="F:acyltransferase activity"/>
    <property type="evidence" value="ECO:0007669"/>
    <property type="project" value="UniProtKB-KW"/>
</dbReference>
<dbReference type="CDD" id="cd03354">
    <property type="entry name" value="LbH_SAT"/>
    <property type="match status" value="1"/>
</dbReference>
<evidence type="ECO:0000313" key="5">
    <source>
        <dbReference type="EMBL" id="ERL09810.1"/>
    </source>
</evidence>
<evidence type="ECO:0000256" key="3">
    <source>
        <dbReference type="ARBA" id="ARBA00022679"/>
    </source>
</evidence>
<gene>
    <name evidence="5" type="ORF">HMPREF1316_1554</name>
</gene>
<evidence type="ECO:0000313" key="6">
    <source>
        <dbReference type="Proteomes" id="UP000016638"/>
    </source>
</evidence>
<keyword evidence="3 5" id="KW-0808">Transferase</keyword>
<dbReference type="InterPro" id="IPR042122">
    <property type="entry name" value="Ser_AcTrfase_N_sf"/>
</dbReference>
<evidence type="ECO:0000256" key="2">
    <source>
        <dbReference type="ARBA" id="ARBA00022605"/>
    </source>
</evidence>
<dbReference type="OrthoDB" id="9801456at2"/>
<dbReference type="InterPro" id="IPR045304">
    <property type="entry name" value="LbH_SAT"/>
</dbReference>
<protein>
    <submittedName>
        <fullName evidence="5">Putative serine O-acetyltransferase</fullName>
    </submittedName>
</protein>
<dbReference type="PATRIC" id="fig|1125712.3.peg.614"/>
<reference evidence="5 6" key="1">
    <citation type="submission" date="2013-08" db="EMBL/GenBank/DDBJ databases">
        <authorList>
            <person name="Durkin A.S."/>
            <person name="Haft D.R."/>
            <person name="McCorrison J."/>
            <person name="Torralba M."/>
            <person name="Gillis M."/>
            <person name="Haft D.H."/>
            <person name="Methe B."/>
            <person name="Sutton G."/>
            <person name="Nelson K.E."/>
        </authorList>
    </citation>
    <scope>NUCLEOTIDE SEQUENCE [LARGE SCALE GENOMIC DNA]</scope>
    <source>
        <strain evidence="5 6">F0195</strain>
    </source>
</reference>
<dbReference type="InterPro" id="IPR011004">
    <property type="entry name" value="Trimer_LpxA-like_sf"/>
</dbReference>
<keyword evidence="2" id="KW-0028">Amino-acid biosynthesis</keyword>
<dbReference type="Gene3D" id="2.160.10.10">
    <property type="entry name" value="Hexapeptide repeat proteins"/>
    <property type="match status" value="1"/>
</dbReference>
<dbReference type="GO" id="GO:0008652">
    <property type="term" value="P:amino acid biosynthetic process"/>
    <property type="evidence" value="ECO:0007669"/>
    <property type="project" value="UniProtKB-KW"/>
</dbReference>